<dbReference type="Proteomes" id="UP000179797">
    <property type="component" value="Unassembled WGS sequence"/>
</dbReference>
<dbReference type="STRING" id="915059.NH26_20165"/>
<accession>A0A1S1YSD4</accession>
<name>A0A1S1YSD4_FLAPC</name>
<dbReference type="RefSeq" id="WP_052431757.1">
    <property type="nucleotide sequence ID" value="NZ_JRYR02000002.1"/>
</dbReference>
<organism evidence="1 2">
    <name type="scientific">Flammeovirga pacifica</name>
    <dbReference type="NCBI Taxonomy" id="915059"/>
    <lineage>
        <taxon>Bacteria</taxon>
        <taxon>Pseudomonadati</taxon>
        <taxon>Bacteroidota</taxon>
        <taxon>Cytophagia</taxon>
        <taxon>Cytophagales</taxon>
        <taxon>Flammeovirgaceae</taxon>
        <taxon>Flammeovirga</taxon>
    </lineage>
</organism>
<dbReference type="EMBL" id="JRYR02000002">
    <property type="protein sequence ID" value="OHX63928.1"/>
    <property type="molecule type" value="Genomic_DNA"/>
</dbReference>
<proteinExistence type="predicted"/>
<comment type="caution">
    <text evidence="1">The sequence shown here is derived from an EMBL/GenBank/DDBJ whole genome shotgun (WGS) entry which is preliminary data.</text>
</comment>
<gene>
    <name evidence="1" type="ORF">NH26_20165</name>
</gene>
<evidence type="ECO:0000313" key="2">
    <source>
        <dbReference type="Proteomes" id="UP000179797"/>
    </source>
</evidence>
<sequence>MKHLYIYSFLLLCLSACNEEILENPTTDVTTISQVGDAVAFEVIMDERNLLDQGITSIRHGGTSYYIGYQQVSSNNQNPILSRYDNGILTWSRTDYETSDDDNKGYALVWDTENNLYAVFSCTGTQGDATDDFRRFASNGWLSSYGQGGGKKIAIVAKINTMTGDIEYATFLHAELSNGDSNSMNVTSLDFDTEDNVIVGANSWFSPRRIDKVKMDCTGDSAFEYSITFTSNLSSALSATANGCQ</sequence>
<reference evidence="1 2" key="1">
    <citation type="journal article" date="2012" name="Int. J. Syst. Evol. Microbiol.">
        <title>Flammeovirga pacifica sp. nov., isolated from deep-sea sediment.</title>
        <authorList>
            <person name="Xu H."/>
            <person name="Fu Y."/>
            <person name="Yang N."/>
            <person name="Ding Z."/>
            <person name="Lai Q."/>
            <person name="Zeng R."/>
        </authorList>
    </citation>
    <scope>NUCLEOTIDE SEQUENCE [LARGE SCALE GENOMIC DNA]</scope>
    <source>
        <strain evidence="2">DSM 24597 / LMG 26175 / WPAGA1</strain>
    </source>
</reference>
<keyword evidence="2" id="KW-1185">Reference proteome</keyword>
<protein>
    <submittedName>
        <fullName evidence="1">Uncharacterized protein</fullName>
    </submittedName>
</protein>
<evidence type="ECO:0000313" key="1">
    <source>
        <dbReference type="EMBL" id="OHX63928.1"/>
    </source>
</evidence>
<dbReference type="OrthoDB" id="838360at2"/>
<dbReference type="AlphaFoldDB" id="A0A1S1YSD4"/>